<comment type="similarity">
    <text evidence="2">Belongs to the SAM hydrolase / SAM-dependent halogenase family.</text>
</comment>
<dbReference type="InterPro" id="IPR023228">
    <property type="entry name" value="SAM_OH_AdoTrfase_N_sf"/>
</dbReference>
<dbReference type="Pfam" id="PF20257">
    <property type="entry name" value="SAM_HAT_C"/>
    <property type="match status" value="1"/>
</dbReference>
<organism evidence="6 7">
    <name type="scientific">Phenylobacterium parvum</name>
    <dbReference type="NCBI Taxonomy" id="2201350"/>
    <lineage>
        <taxon>Bacteria</taxon>
        <taxon>Pseudomonadati</taxon>
        <taxon>Pseudomonadota</taxon>
        <taxon>Alphaproteobacteria</taxon>
        <taxon>Caulobacterales</taxon>
        <taxon>Caulobacteraceae</taxon>
        <taxon>Phenylobacterium</taxon>
    </lineage>
</organism>
<accession>A0A2Z3HYS9</accession>
<dbReference type="InterPro" id="IPR002747">
    <property type="entry name" value="SAM_OH_AdoTrfase"/>
</dbReference>
<evidence type="ECO:0000256" key="3">
    <source>
        <dbReference type="SAM" id="SignalP"/>
    </source>
</evidence>
<evidence type="ECO:0000256" key="2">
    <source>
        <dbReference type="ARBA" id="ARBA00024035"/>
    </source>
</evidence>
<dbReference type="PANTHER" id="PTHR35092">
    <property type="entry name" value="CHLORINASE MJ1651"/>
    <property type="match status" value="1"/>
</dbReference>
<name>A0A2Z3HYS9_9CAUL</name>
<gene>
    <name evidence="6" type="ORF">HYN04_12505</name>
</gene>
<reference evidence="7" key="1">
    <citation type="submission" date="2018-05" db="EMBL/GenBank/DDBJ databases">
        <title>Genome sequencing of Phenylobacterium sp. HYN0004.</title>
        <authorList>
            <person name="Yi H."/>
            <person name="Baek C."/>
        </authorList>
    </citation>
    <scope>NUCLEOTIDE SEQUENCE [LARGE SCALE GENOMIC DNA]</scope>
    <source>
        <strain evidence="7">HYN0004</strain>
    </source>
</reference>
<keyword evidence="3" id="KW-0732">Signal</keyword>
<protein>
    <submittedName>
        <fullName evidence="6">Uncharacterized protein</fullName>
    </submittedName>
</protein>
<evidence type="ECO:0000259" key="5">
    <source>
        <dbReference type="Pfam" id="PF20257"/>
    </source>
</evidence>
<evidence type="ECO:0000313" key="7">
    <source>
        <dbReference type="Proteomes" id="UP000247763"/>
    </source>
</evidence>
<dbReference type="SUPFAM" id="SSF102522">
    <property type="entry name" value="Bacterial fluorinating enzyme, N-terminal domain"/>
    <property type="match status" value="1"/>
</dbReference>
<dbReference type="InterPro" id="IPR023227">
    <property type="entry name" value="SAM_OH_AdoTrfase_C_sf"/>
</dbReference>
<feature type="chain" id="PRO_5016365833" evidence="3">
    <location>
        <begin position="28"/>
        <end position="300"/>
    </location>
</feature>
<dbReference type="PANTHER" id="PTHR35092:SF1">
    <property type="entry name" value="CHLORINASE MJ1651"/>
    <property type="match status" value="1"/>
</dbReference>
<dbReference type="AlphaFoldDB" id="A0A2Z3HYS9"/>
<dbReference type="InterPro" id="IPR046470">
    <property type="entry name" value="SAM_HAT_C"/>
</dbReference>
<evidence type="ECO:0000313" key="6">
    <source>
        <dbReference type="EMBL" id="AWM78501.1"/>
    </source>
</evidence>
<dbReference type="Proteomes" id="UP000247763">
    <property type="component" value="Chromosome"/>
</dbReference>
<dbReference type="Gene3D" id="2.40.30.90">
    <property type="entry name" value="Bacterial fluorinating enzyme like"/>
    <property type="match status" value="1"/>
</dbReference>
<evidence type="ECO:0000256" key="1">
    <source>
        <dbReference type="ARBA" id="ARBA00022691"/>
    </source>
</evidence>
<dbReference type="Gene3D" id="3.40.50.10790">
    <property type="entry name" value="S-adenosyl-l-methionine hydroxide adenosyltransferase, N-terminal"/>
    <property type="match status" value="1"/>
</dbReference>
<dbReference type="InterPro" id="IPR046469">
    <property type="entry name" value="SAM_HAT_N"/>
</dbReference>
<dbReference type="Pfam" id="PF01887">
    <property type="entry name" value="SAM_HAT_N"/>
    <property type="match status" value="1"/>
</dbReference>
<keyword evidence="7" id="KW-1185">Reference proteome</keyword>
<dbReference type="KEGG" id="phb:HYN04_12505"/>
<dbReference type="RefSeq" id="WP_110451067.1">
    <property type="nucleotide sequence ID" value="NZ_CP029479.1"/>
</dbReference>
<keyword evidence="1" id="KW-0949">S-adenosyl-L-methionine</keyword>
<dbReference type="EMBL" id="CP029479">
    <property type="protein sequence ID" value="AWM78501.1"/>
    <property type="molecule type" value="Genomic_DNA"/>
</dbReference>
<dbReference type="PIRSF" id="PIRSF006779">
    <property type="entry name" value="UCP006779"/>
    <property type="match status" value="1"/>
</dbReference>
<dbReference type="SUPFAM" id="SSF101852">
    <property type="entry name" value="Bacterial fluorinating enzyme, C-terminal domain"/>
    <property type="match status" value="1"/>
</dbReference>
<sequence length="300" mass="31490">MASARLHRRDLLAAGLALSLAPGVARAAPGRMVGFLSDFDEIDDAVAICRAVILSLAPEARLLDISHRVPPYDIVAGARLLAGSAPWLAADAVIVGVVDPGVGSIRRAIVARTRRGQSLVLPDNGLLTLLDAADPVVAAREIRNEAWMIGARRSSTFHGRDIFAPVAGRLARGDDWTGVGPAIDPRSLVRLDLAPPTIGPEGVRAQAIGTDGPYGNLILDLSAEAFAGLGWRFGDVVPLTVAGRPEPAPYVRTFSDVPEGAVLLYPDSRGRMSLALNMGDYAAARGVGAGAEVLIPRRRN</sequence>
<dbReference type="OrthoDB" id="9792195at2"/>
<feature type="signal peptide" evidence="3">
    <location>
        <begin position="1"/>
        <end position="27"/>
    </location>
</feature>
<feature type="domain" description="S-adenosyl-l-methionine hydroxide adenosyltransferase N-terminal" evidence="4">
    <location>
        <begin position="34"/>
        <end position="179"/>
    </location>
</feature>
<feature type="domain" description="S-adenosyl-l-methionine hydroxide adenosyltransferase C-terminal" evidence="5">
    <location>
        <begin position="210"/>
        <end position="293"/>
    </location>
</feature>
<proteinExistence type="inferred from homology"/>
<evidence type="ECO:0000259" key="4">
    <source>
        <dbReference type="Pfam" id="PF01887"/>
    </source>
</evidence>